<dbReference type="Pfam" id="PF00930">
    <property type="entry name" value="DPPIV_N"/>
    <property type="match status" value="1"/>
</dbReference>
<dbReference type="Gene3D" id="3.40.50.1820">
    <property type="entry name" value="alpha/beta hydrolase"/>
    <property type="match status" value="1"/>
</dbReference>
<evidence type="ECO:0000259" key="2">
    <source>
        <dbReference type="Pfam" id="PF00326"/>
    </source>
</evidence>
<dbReference type="PANTHER" id="PTHR11731">
    <property type="entry name" value="PROTEASE FAMILY S9B,C DIPEPTIDYL-PEPTIDASE IV-RELATED"/>
    <property type="match status" value="1"/>
</dbReference>
<dbReference type="RefSeq" id="WP_175601396.1">
    <property type="nucleotide sequence ID" value="NZ_JABWGO010000003.1"/>
</dbReference>
<dbReference type="AlphaFoldDB" id="A0A7Y6IPF0"/>
<dbReference type="GO" id="GO:0006508">
    <property type="term" value="P:proteolysis"/>
    <property type="evidence" value="ECO:0007669"/>
    <property type="project" value="InterPro"/>
</dbReference>
<organism evidence="4 5">
    <name type="scientific">Nonomuraea rhodomycinica</name>
    <dbReference type="NCBI Taxonomy" id="1712872"/>
    <lineage>
        <taxon>Bacteria</taxon>
        <taxon>Bacillati</taxon>
        <taxon>Actinomycetota</taxon>
        <taxon>Actinomycetes</taxon>
        <taxon>Streptosporangiales</taxon>
        <taxon>Streptosporangiaceae</taxon>
        <taxon>Nonomuraea</taxon>
    </lineage>
</organism>
<dbReference type="SUPFAM" id="SSF82171">
    <property type="entry name" value="DPP6 N-terminal domain-like"/>
    <property type="match status" value="1"/>
</dbReference>
<dbReference type="InterPro" id="IPR002469">
    <property type="entry name" value="Peptidase_S9B_N"/>
</dbReference>
<dbReference type="InterPro" id="IPR001375">
    <property type="entry name" value="Peptidase_S9_cat"/>
</dbReference>
<dbReference type="SUPFAM" id="SSF53474">
    <property type="entry name" value="alpha/beta-Hydrolases"/>
    <property type="match status" value="1"/>
</dbReference>
<gene>
    <name evidence="4" type="ORF">HT134_17280</name>
</gene>
<evidence type="ECO:0000256" key="1">
    <source>
        <dbReference type="SAM" id="MobiDB-lite"/>
    </source>
</evidence>
<dbReference type="InterPro" id="IPR050278">
    <property type="entry name" value="Serine_Prot_S9B/DPPIV"/>
</dbReference>
<dbReference type="Pfam" id="PF00326">
    <property type="entry name" value="Peptidase_S9"/>
    <property type="match status" value="1"/>
</dbReference>
<protein>
    <submittedName>
        <fullName evidence="4">DPP IV N-terminal domain-containing protein</fullName>
    </submittedName>
</protein>
<dbReference type="EMBL" id="JABWGO010000003">
    <property type="protein sequence ID" value="NUW41880.1"/>
    <property type="molecule type" value="Genomic_DNA"/>
</dbReference>
<reference evidence="4 5" key="1">
    <citation type="submission" date="2020-06" db="EMBL/GenBank/DDBJ databases">
        <authorList>
            <person name="Chanama M."/>
        </authorList>
    </citation>
    <scope>NUCLEOTIDE SEQUENCE [LARGE SCALE GENOMIC DNA]</scope>
    <source>
        <strain evidence="4 5">TBRC6557</strain>
    </source>
</reference>
<feature type="compositionally biased region" description="Low complexity" evidence="1">
    <location>
        <begin position="361"/>
        <end position="376"/>
    </location>
</feature>
<dbReference type="GO" id="GO:0008236">
    <property type="term" value="F:serine-type peptidase activity"/>
    <property type="evidence" value="ECO:0007669"/>
    <property type="project" value="InterPro"/>
</dbReference>
<dbReference type="Proteomes" id="UP000546126">
    <property type="component" value="Unassembled WGS sequence"/>
</dbReference>
<dbReference type="Gene3D" id="2.140.10.30">
    <property type="entry name" value="Dipeptidylpeptidase IV, N-terminal domain"/>
    <property type="match status" value="1"/>
</dbReference>
<name>A0A7Y6IPF0_9ACTN</name>
<comment type="caution">
    <text evidence="4">The sequence shown here is derived from an EMBL/GenBank/DDBJ whole genome shotgun (WGS) entry which is preliminary data.</text>
</comment>
<sequence>MTTPRLDASAYRTAEQLLRHHRRRLVRGGEVTPHWIEDGARFWYAADTSDARSFVLVDPAAATREPAFDHEKVAAALAEASGQPVDARALPFGDVHLIIGTAGGAVEAVEFAAFGAPWRCAADGSACERVPGPPPTGPLEVRSPDGRLAVFRRGHDLWLRTLEDGAERPLTTGGDADHDYGASPDYFMYSPLLQRLGLPHAPPAATWSPDSSRVLTHRTLQEGVRLTHLVDALPADGGEPRLVTLRQPYPGDERLPMAELVVLDVATGAVVTARAEPEAMPTISPVLLGWAWWAEDGSAVHYLSRSRDARTLRLRRLDPATGEVTTLVEETGETRVEPSQRLDRPPLVRVLSGRAAGGASGRSAGHSAGRSPGRSAGQEVLWYSQRDGWGHLYLYDAGTGEPRRQVTSGEWAVQEILHVDEDRRVVTFTASGLVPDDPYRRQVCRAGLDGGGVERITRDDLDHAAVVPPRGGYVLDTASTTGTPPVTCVLGPDGQVIMELGRADVSGLLATGWSAPERFRVKAADGRTDVYGVLHRPHGFDPGRRYPVLDHVYPFPAVTRVSPSFDPGWHGYEAEAVAALGFVVVALDGRGTPGRDKEFHDASYRRLGEAGLADHVAALEQLGAARPWMDLGRVGVFGISAGGQAAVRAMLDHPDVFTVGVAEAGMHDLRYGDPGTAEAYNGPYDEETYAAASNVDRADRLRGRLLLVHGGRDTQVSPHLTLRLAERLIAAGKDFDMLIVPGAEHVFAGYEHYVNRRKWDFLVRHLLGMEPPEDHRLTPVPPGM</sequence>
<accession>A0A7Y6IPF0</accession>
<dbReference type="PANTHER" id="PTHR11731:SF118">
    <property type="entry name" value="BLR1971 PROTEIN"/>
    <property type="match status" value="1"/>
</dbReference>
<keyword evidence="5" id="KW-1185">Reference proteome</keyword>
<feature type="domain" description="Dipeptidylpeptidase IV N-terminal" evidence="3">
    <location>
        <begin position="141"/>
        <end position="485"/>
    </location>
</feature>
<dbReference type="InterPro" id="IPR029058">
    <property type="entry name" value="AB_hydrolase_fold"/>
</dbReference>
<evidence type="ECO:0000259" key="3">
    <source>
        <dbReference type="Pfam" id="PF00930"/>
    </source>
</evidence>
<feature type="region of interest" description="Disordered" evidence="1">
    <location>
        <begin position="355"/>
        <end position="376"/>
    </location>
</feature>
<evidence type="ECO:0000313" key="4">
    <source>
        <dbReference type="EMBL" id="NUW41880.1"/>
    </source>
</evidence>
<feature type="domain" description="Peptidase S9 prolyl oligopeptidase catalytic" evidence="2">
    <location>
        <begin position="573"/>
        <end position="766"/>
    </location>
</feature>
<proteinExistence type="predicted"/>
<evidence type="ECO:0000313" key="5">
    <source>
        <dbReference type="Proteomes" id="UP000546126"/>
    </source>
</evidence>